<evidence type="ECO:0000313" key="2">
    <source>
        <dbReference type="EMBL" id="OCH84413.1"/>
    </source>
</evidence>
<dbReference type="Proteomes" id="UP000250043">
    <property type="component" value="Unassembled WGS sequence"/>
</dbReference>
<reference evidence="2 3" key="1">
    <citation type="submission" date="2016-07" db="EMBL/GenBank/DDBJ databases">
        <title>Draft genome of the white-rot fungus Obba rivulosa 3A-2.</title>
        <authorList>
            <consortium name="DOE Joint Genome Institute"/>
            <person name="Miettinen O."/>
            <person name="Riley R."/>
            <person name="Acob R."/>
            <person name="Barry K."/>
            <person name="Cullen D."/>
            <person name="De Vries R."/>
            <person name="Hainaut M."/>
            <person name="Hatakka A."/>
            <person name="Henrissat B."/>
            <person name="Hilden K."/>
            <person name="Kuo R."/>
            <person name="Labutti K."/>
            <person name="Lipzen A."/>
            <person name="Makela M.R."/>
            <person name="Sandor L."/>
            <person name="Spatafora J.W."/>
            <person name="Grigoriev I.V."/>
            <person name="Hibbett D.S."/>
        </authorList>
    </citation>
    <scope>NUCLEOTIDE SEQUENCE [LARGE SCALE GENOMIC DNA]</scope>
    <source>
        <strain evidence="2 3">3A-2</strain>
    </source>
</reference>
<evidence type="ECO:0000313" key="3">
    <source>
        <dbReference type="Proteomes" id="UP000250043"/>
    </source>
</evidence>
<keyword evidence="3" id="KW-1185">Reference proteome</keyword>
<sequence>MLLAVPVGSPSMGEQGLGAGSKRRNTTLEMTDHEYALRVSKLKIKDMVFNGWKTDQCGAIEK</sequence>
<gene>
    <name evidence="2" type="ORF">OBBRIDRAFT_799096</name>
</gene>
<proteinExistence type="predicted"/>
<name>A0A8E2AHS5_9APHY</name>
<feature type="region of interest" description="Disordered" evidence="1">
    <location>
        <begin position="1"/>
        <end position="25"/>
    </location>
</feature>
<accession>A0A8E2AHS5</accession>
<dbReference type="AlphaFoldDB" id="A0A8E2AHS5"/>
<organism evidence="2 3">
    <name type="scientific">Obba rivulosa</name>
    <dbReference type="NCBI Taxonomy" id="1052685"/>
    <lineage>
        <taxon>Eukaryota</taxon>
        <taxon>Fungi</taxon>
        <taxon>Dikarya</taxon>
        <taxon>Basidiomycota</taxon>
        <taxon>Agaricomycotina</taxon>
        <taxon>Agaricomycetes</taxon>
        <taxon>Polyporales</taxon>
        <taxon>Gelatoporiaceae</taxon>
        <taxon>Obba</taxon>
    </lineage>
</organism>
<evidence type="ECO:0000256" key="1">
    <source>
        <dbReference type="SAM" id="MobiDB-lite"/>
    </source>
</evidence>
<protein>
    <submittedName>
        <fullName evidence="2">Uncharacterized protein</fullName>
    </submittedName>
</protein>
<dbReference type="EMBL" id="KV722676">
    <property type="protein sequence ID" value="OCH84413.1"/>
    <property type="molecule type" value="Genomic_DNA"/>
</dbReference>